<evidence type="ECO:0000259" key="3">
    <source>
        <dbReference type="Pfam" id="PF08450"/>
    </source>
</evidence>
<keyword evidence="5" id="KW-1185">Reference proteome</keyword>
<evidence type="ECO:0000256" key="1">
    <source>
        <dbReference type="ARBA" id="ARBA00008853"/>
    </source>
</evidence>
<dbReference type="SUPFAM" id="SSF63829">
    <property type="entry name" value="Calcium-dependent phosphotriesterase"/>
    <property type="match status" value="1"/>
</dbReference>
<organism evidence="4 5">
    <name type="scientific">Streptomyces akebiae</name>
    <dbReference type="NCBI Taxonomy" id="2865673"/>
    <lineage>
        <taxon>Bacteria</taxon>
        <taxon>Bacillati</taxon>
        <taxon>Actinomycetota</taxon>
        <taxon>Actinomycetes</taxon>
        <taxon>Kitasatosporales</taxon>
        <taxon>Streptomycetaceae</taxon>
        <taxon>Streptomyces</taxon>
    </lineage>
</organism>
<gene>
    <name evidence="4" type="ORF">K1J60_04335</name>
</gene>
<dbReference type="InterPro" id="IPR011042">
    <property type="entry name" value="6-blade_b-propeller_TolB-like"/>
</dbReference>
<dbReference type="Gene3D" id="2.120.10.30">
    <property type="entry name" value="TolB, C-terminal domain"/>
    <property type="match status" value="1"/>
</dbReference>
<comment type="similarity">
    <text evidence="1">Belongs to the SMP-30/CGR1 family.</text>
</comment>
<proteinExistence type="inferred from homology"/>
<dbReference type="PANTHER" id="PTHR10907:SF47">
    <property type="entry name" value="REGUCALCIN"/>
    <property type="match status" value="1"/>
</dbReference>
<accession>A0ABX8XJW5</accession>
<sequence length="316" mass="33650">MTSTAPSAALVVEGAYELAEGGRWFDGRYVYVDILSGRLFELRDVGHDREVLEDRDVGEDREDREDRDDTGPTELARLDVPLGAVAPVHGRPDTWIAAAGTGIALLTPDGALEWLDRPEDRTPVPSRMNDGVADPAGRFWAGSMAYDGTPGAGSLYRTDPDGTVVRVLDGLTIANGPAFTADGTTMYLADTAVGTVLRCGVDPVSGDLTGDPETFARLRDGEGSPDGMTVDEEGCLWVALWGAGAVRRYRPDGRLLHTLTVPAPHPTSVCLHPDDNRLFVTTARYGVRNPTATSGAVLGIPVPARGPAACSWRGRL</sequence>
<dbReference type="RefSeq" id="WP_220644993.1">
    <property type="nucleotide sequence ID" value="NZ_CP080647.1"/>
</dbReference>
<name>A0ABX8XJW5_9ACTN</name>
<dbReference type="InterPro" id="IPR013658">
    <property type="entry name" value="SGL"/>
</dbReference>
<evidence type="ECO:0000313" key="5">
    <source>
        <dbReference type="Proteomes" id="UP000827138"/>
    </source>
</evidence>
<feature type="region of interest" description="Disordered" evidence="2">
    <location>
        <begin position="54"/>
        <end position="74"/>
    </location>
</feature>
<feature type="compositionally biased region" description="Acidic residues" evidence="2">
    <location>
        <begin position="56"/>
        <end position="68"/>
    </location>
</feature>
<dbReference type="Pfam" id="PF08450">
    <property type="entry name" value="SGL"/>
    <property type="match status" value="1"/>
</dbReference>
<dbReference type="Proteomes" id="UP000827138">
    <property type="component" value="Chromosome"/>
</dbReference>
<protein>
    <submittedName>
        <fullName evidence="4">SMP-30/gluconolactonase/LRE family protein</fullName>
    </submittedName>
</protein>
<dbReference type="PANTHER" id="PTHR10907">
    <property type="entry name" value="REGUCALCIN"/>
    <property type="match status" value="1"/>
</dbReference>
<evidence type="ECO:0000313" key="4">
    <source>
        <dbReference type="EMBL" id="QYX75844.1"/>
    </source>
</evidence>
<dbReference type="PRINTS" id="PR01790">
    <property type="entry name" value="SMP30FAMILY"/>
</dbReference>
<dbReference type="InterPro" id="IPR005511">
    <property type="entry name" value="SMP-30"/>
</dbReference>
<dbReference type="EMBL" id="CP080647">
    <property type="protein sequence ID" value="QYX75844.1"/>
    <property type="molecule type" value="Genomic_DNA"/>
</dbReference>
<feature type="domain" description="SMP-30/Gluconolactonase/LRE-like region" evidence="3">
    <location>
        <begin position="18"/>
        <end position="284"/>
    </location>
</feature>
<evidence type="ECO:0000256" key="2">
    <source>
        <dbReference type="SAM" id="MobiDB-lite"/>
    </source>
</evidence>
<reference evidence="4 5" key="1">
    <citation type="submission" date="2021-08" db="EMBL/GenBank/DDBJ databases">
        <authorList>
            <person name="Ping M."/>
        </authorList>
    </citation>
    <scope>NUCLEOTIDE SEQUENCE [LARGE SCALE GENOMIC DNA]</scope>
    <source>
        <strain evidence="4 5">MG28</strain>
    </source>
</reference>